<evidence type="ECO:0000256" key="3">
    <source>
        <dbReference type="ARBA" id="ARBA00011245"/>
    </source>
</evidence>
<feature type="binding site" evidence="10">
    <location>
        <position position="56"/>
    </location>
    <ligand>
        <name>Mg(2+)</name>
        <dbReference type="ChEBI" id="CHEBI:18420"/>
        <label>1</label>
    </ligand>
</feature>
<keyword evidence="9 10" id="KW-0460">Magnesium</keyword>
<dbReference type="InterPro" id="IPR002156">
    <property type="entry name" value="RNaseH_domain"/>
</dbReference>
<dbReference type="PANTHER" id="PTHR10642">
    <property type="entry name" value="RIBONUCLEASE H1"/>
    <property type="match status" value="1"/>
</dbReference>
<evidence type="ECO:0000313" key="14">
    <source>
        <dbReference type="Proteomes" id="UP001221686"/>
    </source>
</evidence>
<gene>
    <name evidence="10 13" type="primary">rnhA</name>
    <name evidence="13" type="ORF">POL25_34795</name>
</gene>
<feature type="binding site" evidence="10">
    <location>
        <position position="78"/>
    </location>
    <ligand>
        <name>Mg(2+)</name>
        <dbReference type="ChEBI" id="CHEBI:18420"/>
        <label>1</label>
    </ligand>
</feature>
<reference evidence="13 14" key="1">
    <citation type="submission" date="2022-11" db="EMBL/GenBank/DDBJ databases">
        <title>Minimal conservation of predation-associated metabolite biosynthetic gene clusters underscores biosynthetic potential of Myxococcota including descriptions for ten novel species: Archangium lansinium sp. nov., Myxococcus landrumus sp. nov., Nannocystis bai.</title>
        <authorList>
            <person name="Ahearne A."/>
            <person name="Stevens C."/>
            <person name="Dowd S."/>
        </authorList>
    </citation>
    <scope>NUCLEOTIDE SEQUENCE [LARGE SCALE GENOMIC DNA]</scope>
    <source>
        <strain evidence="13 14">BB15-2</strain>
    </source>
</reference>
<dbReference type="PANTHER" id="PTHR10642:SF26">
    <property type="entry name" value="RIBONUCLEASE H1"/>
    <property type="match status" value="1"/>
</dbReference>
<feature type="region of interest" description="Disordered" evidence="11">
    <location>
        <begin position="166"/>
        <end position="186"/>
    </location>
</feature>
<keyword evidence="6 10" id="KW-0479">Metal-binding</keyword>
<evidence type="ECO:0000256" key="11">
    <source>
        <dbReference type="SAM" id="MobiDB-lite"/>
    </source>
</evidence>
<dbReference type="InterPro" id="IPR022892">
    <property type="entry name" value="RNaseHI"/>
</dbReference>
<comment type="caution">
    <text evidence="13">The sequence shown here is derived from an EMBL/GenBank/DDBJ whole genome shotgun (WGS) entry which is preliminary data.</text>
</comment>
<dbReference type="Pfam" id="PF00075">
    <property type="entry name" value="RNase_H"/>
    <property type="match status" value="1"/>
</dbReference>
<keyword evidence="14" id="KW-1185">Reference proteome</keyword>
<accession>A0ABT5E8D8</accession>
<dbReference type="Proteomes" id="UP001221686">
    <property type="component" value="Unassembled WGS sequence"/>
</dbReference>
<dbReference type="InterPro" id="IPR050092">
    <property type="entry name" value="RNase_H"/>
</dbReference>
<feature type="domain" description="RNase H type-1" evidence="12">
    <location>
        <begin position="7"/>
        <end position="150"/>
    </location>
</feature>
<dbReference type="Gene3D" id="3.30.420.10">
    <property type="entry name" value="Ribonuclease H-like superfamily/Ribonuclease H"/>
    <property type="match status" value="1"/>
</dbReference>
<evidence type="ECO:0000259" key="12">
    <source>
        <dbReference type="PROSITE" id="PS50879"/>
    </source>
</evidence>
<sequence length="186" mass="20426">MQPDDPRLAYVLLYTDGACAGNPGPGGWAYVLEHPASAKQREESGGEPHTTNNRMELMAVIRGLGALRRPMTVDLYSDSQYVLKGMSEWLPGWKRAGWRTADRQPVKNQDLWQTLDGFLATHTIRFHWVRGHSGHPQNERCDRLAVAARDAARSGYAPKDRLVVGDVPRAAGPGRGPASALGDDLT</sequence>
<evidence type="ECO:0000256" key="10">
    <source>
        <dbReference type="HAMAP-Rule" id="MF_00042"/>
    </source>
</evidence>
<evidence type="ECO:0000256" key="2">
    <source>
        <dbReference type="ARBA" id="ARBA00005300"/>
    </source>
</evidence>
<comment type="subcellular location">
    <subcellularLocation>
        <location evidence="10">Cytoplasm</location>
    </subcellularLocation>
</comment>
<keyword evidence="10" id="KW-0963">Cytoplasm</keyword>
<feature type="binding site" evidence="10">
    <location>
        <position position="16"/>
    </location>
    <ligand>
        <name>Mg(2+)</name>
        <dbReference type="ChEBI" id="CHEBI:18420"/>
        <label>1</label>
    </ligand>
</feature>
<evidence type="ECO:0000256" key="4">
    <source>
        <dbReference type="ARBA" id="ARBA00012180"/>
    </source>
</evidence>
<dbReference type="GO" id="GO:0004523">
    <property type="term" value="F:RNA-DNA hybrid ribonuclease activity"/>
    <property type="evidence" value="ECO:0007669"/>
    <property type="project" value="UniProtKB-EC"/>
</dbReference>
<dbReference type="InterPro" id="IPR036397">
    <property type="entry name" value="RNaseH_sf"/>
</dbReference>
<feature type="compositionally biased region" description="Low complexity" evidence="11">
    <location>
        <begin position="168"/>
        <end position="178"/>
    </location>
</feature>
<comment type="subunit">
    <text evidence="3 10">Monomer.</text>
</comment>
<keyword evidence="5 10" id="KW-0540">Nuclease</keyword>
<dbReference type="InterPro" id="IPR012337">
    <property type="entry name" value="RNaseH-like_sf"/>
</dbReference>
<comment type="similarity">
    <text evidence="2 10">Belongs to the RNase H family.</text>
</comment>
<evidence type="ECO:0000256" key="8">
    <source>
        <dbReference type="ARBA" id="ARBA00022801"/>
    </source>
</evidence>
<keyword evidence="8 10" id="KW-0378">Hydrolase</keyword>
<feature type="binding site" evidence="10">
    <location>
        <position position="142"/>
    </location>
    <ligand>
        <name>Mg(2+)</name>
        <dbReference type="ChEBI" id="CHEBI:18420"/>
        <label>2</label>
    </ligand>
</feature>
<evidence type="ECO:0000256" key="7">
    <source>
        <dbReference type="ARBA" id="ARBA00022759"/>
    </source>
</evidence>
<name>A0ABT5E8D8_9BACT</name>
<feature type="binding site" evidence="10">
    <location>
        <position position="16"/>
    </location>
    <ligand>
        <name>Mg(2+)</name>
        <dbReference type="ChEBI" id="CHEBI:18420"/>
        <label>2</label>
    </ligand>
</feature>
<comment type="cofactor">
    <cofactor evidence="10">
        <name>Mg(2+)</name>
        <dbReference type="ChEBI" id="CHEBI:18420"/>
    </cofactor>
    <text evidence="10">Binds 1 Mg(2+) ion per subunit. May bind a second metal ion at a regulatory site, or after substrate binding.</text>
</comment>
<keyword evidence="7 10" id="KW-0255">Endonuclease</keyword>
<dbReference type="EC" id="3.1.26.4" evidence="4 10"/>
<evidence type="ECO:0000256" key="1">
    <source>
        <dbReference type="ARBA" id="ARBA00000077"/>
    </source>
</evidence>
<proteinExistence type="inferred from homology"/>
<protein>
    <recommendedName>
        <fullName evidence="4 10">Ribonuclease H</fullName>
        <shortName evidence="10">RNase H</shortName>
        <ecNumber evidence="4 10">3.1.26.4</ecNumber>
    </recommendedName>
</protein>
<dbReference type="HAMAP" id="MF_00042">
    <property type="entry name" value="RNase_H"/>
    <property type="match status" value="1"/>
</dbReference>
<evidence type="ECO:0000313" key="13">
    <source>
        <dbReference type="EMBL" id="MDC0722122.1"/>
    </source>
</evidence>
<dbReference type="SUPFAM" id="SSF53098">
    <property type="entry name" value="Ribonuclease H-like"/>
    <property type="match status" value="1"/>
</dbReference>
<evidence type="ECO:0000256" key="9">
    <source>
        <dbReference type="ARBA" id="ARBA00022842"/>
    </source>
</evidence>
<comment type="function">
    <text evidence="10">Endonuclease that specifically degrades the RNA of RNA-DNA hybrids.</text>
</comment>
<evidence type="ECO:0000256" key="5">
    <source>
        <dbReference type="ARBA" id="ARBA00022722"/>
    </source>
</evidence>
<dbReference type="CDD" id="cd09278">
    <property type="entry name" value="RNase_HI_prokaryote_like"/>
    <property type="match status" value="1"/>
</dbReference>
<evidence type="ECO:0000256" key="6">
    <source>
        <dbReference type="ARBA" id="ARBA00022723"/>
    </source>
</evidence>
<dbReference type="EMBL" id="JAQNDL010000003">
    <property type="protein sequence ID" value="MDC0722122.1"/>
    <property type="molecule type" value="Genomic_DNA"/>
</dbReference>
<comment type="catalytic activity">
    <reaction evidence="1 10">
        <text>Endonucleolytic cleavage to 5'-phosphomonoester.</text>
        <dbReference type="EC" id="3.1.26.4"/>
    </reaction>
</comment>
<dbReference type="PROSITE" id="PS50879">
    <property type="entry name" value="RNASE_H_1"/>
    <property type="match status" value="1"/>
</dbReference>
<dbReference type="NCBIfam" id="NF001236">
    <property type="entry name" value="PRK00203.1"/>
    <property type="match status" value="1"/>
</dbReference>
<organism evidence="13 14">
    <name type="scientific">Nannocystis bainbridge</name>
    <dbReference type="NCBI Taxonomy" id="2995303"/>
    <lineage>
        <taxon>Bacteria</taxon>
        <taxon>Pseudomonadati</taxon>
        <taxon>Myxococcota</taxon>
        <taxon>Polyangia</taxon>
        <taxon>Nannocystales</taxon>
        <taxon>Nannocystaceae</taxon>
        <taxon>Nannocystis</taxon>
    </lineage>
</organism>